<keyword evidence="2" id="KW-1185">Reference proteome</keyword>
<dbReference type="Proteomes" id="UP000632849">
    <property type="component" value="Unassembled WGS sequence"/>
</dbReference>
<dbReference type="AlphaFoldDB" id="A0A919BR60"/>
<evidence type="ECO:0000313" key="1">
    <source>
        <dbReference type="EMBL" id="GHG05020.1"/>
    </source>
</evidence>
<reference evidence="1" key="1">
    <citation type="journal article" date="2014" name="Int. J. Syst. Evol. Microbiol.">
        <title>Complete genome sequence of Corynebacterium casei LMG S-19264T (=DSM 44701T), isolated from a smear-ripened cheese.</title>
        <authorList>
            <consortium name="US DOE Joint Genome Institute (JGI-PGF)"/>
            <person name="Walter F."/>
            <person name="Albersmeier A."/>
            <person name="Kalinowski J."/>
            <person name="Ruckert C."/>
        </authorList>
    </citation>
    <scope>NUCLEOTIDE SEQUENCE</scope>
    <source>
        <strain evidence="1">JCM 4122</strain>
    </source>
</reference>
<evidence type="ECO:0000313" key="2">
    <source>
        <dbReference type="Proteomes" id="UP000632849"/>
    </source>
</evidence>
<accession>A0A919BR60</accession>
<protein>
    <submittedName>
        <fullName evidence="1">Uncharacterized protein</fullName>
    </submittedName>
</protein>
<sequence length="116" mass="12825">MPALARDSGTDRNDLDRADVLREEIRVSGVAIATAILELVVCFHHAVLGDDQGITDTITQLRDLTGSGDYAYYIDIAAFMADRPALLRSARWIEDESTVRGLWRHLVLARRSALAS</sequence>
<dbReference type="EMBL" id="BNBE01000002">
    <property type="protein sequence ID" value="GHG05020.1"/>
    <property type="molecule type" value="Genomic_DNA"/>
</dbReference>
<organism evidence="1 2">
    <name type="scientific">Streptomyces filamentosus</name>
    <name type="common">Streptomyces roseosporus</name>
    <dbReference type="NCBI Taxonomy" id="67294"/>
    <lineage>
        <taxon>Bacteria</taxon>
        <taxon>Bacillati</taxon>
        <taxon>Actinomycetota</taxon>
        <taxon>Actinomycetes</taxon>
        <taxon>Kitasatosporales</taxon>
        <taxon>Streptomycetaceae</taxon>
        <taxon>Streptomyces</taxon>
    </lineage>
</organism>
<gene>
    <name evidence="1" type="ORF">GCM10017667_39620</name>
</gene>
<dbReference type="RefSeq" id="WP_190042413.1">
    <property type="nucleotide sequence ID" value="NZ_BNBE01000002.1"/>
</dbReference>
<proteinExistence type="predicted"/>
<comment type="caution">
    <text evidence="1">The sequence shown here is derived from an EMBL/GenBank/DDBJ whole genome shotgun (WGS) entry which is preliminary data.</text>
</comment>
<name>A0A919BR60_STRFL</name>
<reference evidence="1" key="2">
    <citation type="submission" date="2020-09" db="EMBL/GenBank/DDBJ databases">
        <authorList>
            <person name="Sun Q."/>
            <person name="Ohkuma M."/>
        </authorList>
    </citation>
    <scope>NUCLEOTIDE SEQUENCE</scope>
    <source>
        <strain evidence="1">JCM 4122</strain>
    </source>
</reference>